<reference evidence="1 2" key="1">
    <citation type="submission" date="2019-04" db="EMBL/GenBank/DDBJ databases">
        <title>Niastella caeni sp. nov., isolated from activated sludge.</title>
        <authorList>
            <person name="Sheng M."/>
        </authorList>
    </citation>
    <scope>NUCLEOTIDE SEQUENCE [LARGE SCALE GENOMIC DNA]</scope>
    <source>
        <strain evidence="1 2">HX-2-15</strain>
    </source>
</reference>
<evidence type="ECO:0000313" key="2">
    <source>
        <dbReference type="Proteomes" id="UP000306918"/>
    </source>
</evidence>
<dbReference type="PANTHER" id="PTHR36452:SF1">
    <property type="entry name" value="DUF2461 DOMAIN-CONTAINING PROTEIN"/>
    <property type="match status" value="1"/>
</dbReference>
<dbReference type="PIRSF" id="PIRSF028451">
    <property type="entry name" value="UCP028451"/>
    <property type="match status" value="1"/>
</dbReference>
<dbReference type="EMBL" id="STFF01000004">
    <property type="protein sequence ID" value="THU38380.1"/>
    <property type="molecule type" value="Genomic_DNA"/>
</dbReference>
<organism evidence="1 2">
    <name type="scientific">Niastella caeni</name>
    <dbReference type="NCBI Taxonomy" id="2569763"/>
    <lineage>
        <taxon>Bacteria</taxon>
        <taxon>Pseudomonadati</taxon>
        <taxon>Bacteroidota</taxon>
        <taxon>Chitinophagia</taxon>
        <taxon>Chitinophagales</taxon>
        <taxon>Chitinophagaceae</taxon>
        <taxon>Niastella</taxon>
    </lineage>
</organism>
<dbReference type="Pfam" id="PF09365">
    <property type="entry name" value="DUF2461"/>
    <property type="match status" value="1"/>
</dbReference>
<sequence length="233" mass="27254">MAKQQQAIPTITKSGFGFLQKLKKNNHRDWFNANKAIYQQELELVEHFAEALLRELNRHDEIETPSGKKSLHRIYRDIRFSSDKTPYKTNWSGNFKRATKYRRGGYYFHLEPGNSYIAGGFWAPNPQDLKRIRDDIAFDATPLRKILKQKTFTTTFGTLKGEQLKTAPKGFEGDHEAIDLLRYKQFLLIRHFSDKEVLSDSFLKEANQTFKNMRPFFDYMSEVLTTDTNGLEV</sequence>
<dbReference type="PANTHER" id="PTHR36452">
    <property type="entry name" value="CHROMOSOME 12, WHOLE GENOME SHOTGUN SEQUENCE"/>
    <property type="match status" value="1"/>
</dbReference>
<keyword evidence="2" id="KW-1185">Reference proteome</keyword>
<dbReference type="NCBIfam" id="TIGR02453">
    <property type="entry name" value="TIGR02453 family protein"/>
    <property type="match status" value="1"/>
</dbReference>
<dbReference type="AlphaFoldDB" id="A0A4S8HSE7"/>
<dbReference type="InterPro" id="IPR015996">
    <property type="entry name" value="UCP028451"/>
</dbReference>
<gene>
    <name evidence="1" type="ORF">FAM09_17045</name>
</gene>
<dbReference type="Proteomes" id="UP000306918">
    <property type="component" value="Unassembled WGS sequence"/>
</dbReference>
<evidence type="ECO:0000313" key="1">
    <source>
        <dbReference type="EMBL" id="THU38380.1"/>
    </source>
</evidence>
<protein>
    <submittedName>
        <fullName evidence="1">DUF2461 domain-containing protein</fullName>
    </submittedName>
</protein>
<dbReference type="InterPro" id="IPR012808">
    <property type="entry name" value="CHP02453"/>
</dbReference>
<dbReference type="OrthoDB" id="9794241at2"/>
<name>A0A4S8HSE7_9BACT</name>
<proteinExistence type="predicted"/>
<dbReference type="RefSeq" id="WP_136578336.1">
    <property type="nucleotide sequence ID" value="NZ_STFF01000004.1"/>
</dbReference>
<accession>A0A4S8HSE7</accession>
<comment type="caution">
    <text evidence="1">The sequence shown here is derived from an EMBL/GenBank/DDBJ whole genome shotgun (WGS) entry which is preliminary data.</text>
</comment>